<evidence type="ECO:0000256" key="9">
    <source>
        <dbReference type="SAM" id="MobiDB-lite"/>
    </source>
</evidence>
<dbReference type="CDD" id="cd01374">
    <property type="entry name" value="KISc_CENP_E"/>
    <property type="match status" value="1"/>
</dbReference>
<evidence type="ECO:0000313" key="12">
    <source>
        <dbReference type="Proteomes" id="UP000594263"/>
    </source>
</evidence>
<evidence type="ECO:0000256" key="5">
    <source>
        <dbReference type="ARBA" id="ARBA00023175"/>
    </source>
</evidence>
<dbReference type="InterPro" id="IPR019821">
    <property type="entry name" value="Kinesin_motor_CS"/>
</dbReference>
<dbReference type="AlphaFoldDB" id="A0A7N0TCH0"/>
<dbReference type="Pfam" id="PF11995">
    <property type="entry name" value="DUF3490"/>
    <property type="match status" value="1"/>
</dbReference>
<keyword evidence="5 6" id="KW-0505">Motor protein</keyword>
<feature type="region of interest" description="Disordered" evidence="9">
    <location>
        <begin position="435"/>
        <end position="473"/>
    </location>
</feature>
<feature type="region of interest" description="Disordered" evidence="9">
    <location>
        <begin position="603"/>
        <end position="622"/>
    </location>
</feature>
<dbReference type="PROSITE" id="PS50067">
    <property type="entry name" value="KINESIN_MOTOR_2"/>
    <property type="match status" value="1"/>
</dbReference>
<dbReference type="GO" id="GO:0008017">
    <property type="term" value="F:microtubule binding"/>
    <property type="evidence" value="ECO:0007669"/>
    <property type="project" value="InterPro"/>
</dbReference>
<feature type="domain" description="Kinesin motor" evidence="10">
    <location>
        <begin position="23"/>
        <end position="345"/>
    </location>
</feature>
<dbReference type="InterPro" id="IPR001752">
    <property type="entry name" value="Kinesin_motor_dom"/>
</dbReference>
<dbReference type="FunFam" id="3.40.850.10:FF:000283">
    <property type="entry name" value="Putative inactive kinesin-like protein KIN-7B"/>
    <property type="match status" value="1"/>
</dbReference>
<reference evidence="11" key="1">
    <citation type="submission" date="2021-01" db="UniProtKB">
        <authorList>
            <consortium name="EnsemblPlants"/>
        </authorList>
    </citation>
    <scope>IDENTIFICATION</scope>
</reference>
<evidence type="ECO:0000313" key="11">
    <source>
        <dbReference type="EnsemblPlants" id="Kaladp0032s0411.1.v1.1"/>
    </source>
</evidence>
<keyword evidence="3 6" id="KW-0547">Nucleotide-binding</keyword>
<dbReference type="Gramene" id="Kaladp0032s0411.1.v1.1">
    <property type="protein sequence ID" value="Kaladp0032s0411.1.v1.1"/>
    <property type="gene ID" value="Kaladp0032s0411.v1.1"/>
</dbReference>
<evidence type="ECO:0000256" key="2">
    <source>
        <dbReference type="ARBA" id="ARBA00022701"/>
    </source>
</evidence>
<comment type="similarity">
    <text evidence="1">Belongs to the TRAFAC class myosin-kinesin ATPase superfamily. Kinesin family. KIN-7 subfamily.</text>
</comment>
<keyword evidence="4 6" id="KW-0067">ATP-binding</keyword>
<evidence type="ECO:0000256" key="6">
    <source>
        <dbReference type="PROSITE-ProRule" id="PRU00283"/>
    </source>
</evidence>
<sequence>MMTIDGDELLQWEPPGFGPCEEKVLVMVRLRPLNEKEVARNEISVLECIDETTILLSNGLHVHSGNPTAFKFDKVFRGGSSTKEVYEQGAKDVVMSVVSGINSTIFAYGQTSSGKTYTMNGIADYTVSDIYDYIHKHDERAFVLKFSAIEIYNEVVRDLLNSDNHQLKLLDDPERGTVVEKLTEITLQDSTHLRRLLSMCEAQRRTGETPLNETSSRSHQILKISIESSSREFFSRDKSTTISASVSFVDLAGSERASFAVSSATRLKEGCHINRSLLALGTVIRKLSKGNHGHINYRDSKLTRILQPSLGGNARTSVICTLSPAKSQVEQSKNTLMFATCAKEVSTKAQVNVVLSDKALVTYLQKELARLESELRSSTSLSSPSDYPEILREKNMQILKLENEIRELTKQRRLAESRVHDLLQLIGNIQASGQLDDNTWENEDSKPKSSQKVPDIQIPRQSQTSNIGGMWSHDLVGNSNRVGVEMERSNFSEISDDEVGDISGNVFPSANSVNQKEGAAQLIGRSVLNQPKSGSSYGTKDVKQHNMEKPLKSIVNHSPDQHILGREVSDPETLSPITLELNRSLNFRDNVYRATEQGLTDDVEQREGTLSEDKGFSGRRISLRPKLPPSIYNSSDVILSRNGSPSLAGSPYTGKITGEEKVTYKEETSSINASLPKLKAGWGQFEVQSFDSQVSQMYHGTSEKELHPVMISQQQDTPESGWPPEFQRLQKSIFDLWQSCQVSLVHRTHFFLLFQNDPSDIVYWEVEFKRLIFLNQSFEKNRAMNDSNALALSSRSIRHERESLSKSMKKKFTKEEMKSLYLKWGIEKHSKCRKLQLMNQLWGDTTNMNHIAESAAIVARLVRMSEHEEALKGMFQLSFKSSHPKHTLLTCNSLLCDQ</sequence>
<dbReference type="Gene3D" id="3.40.850.10">
    <property type="entry name" value="Kinesin motor domain"/>
    <property type="match status" value="1"/>
</dbReference>
<proteinExistence type="inferred from homology"/>
<dbReference type="InterPro" id="IPR027640">
    <property type="entry name" value="Kinesin-like_fam"/>
</dbReference>
<name>A0A7N0TCH0_KALFE</name>
<keyword evidence="12" id="KW-1185">Reference proteome</keyword>
<accession>A0A7N0TCH0</accession>
<organism evidence="11 12">
    <name type="scientific">Kalanchoe fedtschenkoi</name>
    <name type="common">Lavender scallops</name>
    <name type="synonym">South American air plant</name>
    <dbReference type="NCBI Taxonomy" id="63787"/>
    <lineage>
        <taxon>Eukaryota</taxon>
        <taxon>Viridiplantae</taxon>
        <taxon>Streptophyta</taxon>
        <taxon>Embryophyta</taxon>
        <taxon>Tracheophyta</taxon>
        <taxon>Spermatophyta</taxon>
        <taxon>Magnoliopsida</taxon>
        <taxon>eudicotyledons</taxon>
        <taxon>Gunneridae</taxon>
        <taxon>Pentapetalae</taxon>
        <taxon>Saxifragales</taxon>
        <taxon>Crassulaceae</taxon>
        <taxon>Kalanchoe</taxon>
    </lineage>
</organism>
<evidence type="ECO:0000256" key="8">
    <source>
        <dbReference type="SAM" id="Coils"/>
    </source>
</evidence>
<evidence type="ECO:0000256" key="3">
    <source>
        <dbReference type="ARBA" id="ARBA00022741"/>
    </source>
</evidence>
<protein>
    <recommendedName>
        <fullName evidence="7">Kinesin-like protein</fullName>
    </recommendedName>
</protein>
<dbReference type="EnsemblPlants" id="Kaladp0032s0411.1.v1.1">
    <property type="protein sequence ID" value="Kaladp0032s0411.1.v1.1"/>
    <property type="gene ID" value="Kaladp0032s0411.v1.1"/>
</dbReference>
<keyword evidence="8" id="KW-0175">Coiled coil</keyword>
<dbReference type="Proteomes" id="UP000594263">
    <property type="component" value="Unplaced"/>
</dbReference>
<dbReference type="PANTHER" id="PTHR47968">
    <property type="entry name" value="CENTROMERE PROTEIN E"/>
    <property type="match status" value="1"/>
</dbReference>
<evidence type="ECO:0000256" key="1">
    <source>
        <dbReference type="ARBA" id="ARBA00007310"/>
    </source>
</evidence>
<dbReference type="GO" id="GO:0005524">
    <property type="term" value="F:ATP binding"/>
    <property type="evidence" value="ECO:0007669"/>
    <property type="project" value="UniProtKB-UniRule"/>
</dbReference>
<dbReference type="InterPro" id="IPR036961">
    <property type="entry name" value="Kinesin_motor_dom_sf"/>
</dbReference>
<dbReference type="GO" id="GO:0007018">
    <property type="term" value="P:microtubule-based movement"/>
    <property type="evidence" value="ECO:0007669"/>
    <property type="project" value="InterPro"/>
</dbReference>
<dbReference type="PRINTS" id="PR00380">
    <property type="entry name" value="KINESINHEAVY"/>
</dbReference>
<keyword evidence="2 7" id="KW-0493">Microtubule</keyword>
<dbReference type="PROSITE" id="PS00411">
    <property type="entry name" value="KINESIN_MOTOR_1"/>
    <property type="match status" value="1"/>
</dbReference>
<dbReference type="SMART" id="SM00129">
    <property type="entry name" value="KISc"/>
    <property type="match status" value="1"/>
</dbReference>
<feature type="binding site" evidence="6">
    <location>
        <begin position="109"/>
        <end position="116"/>
    </location>
    <ligand>
        <name>ATP</name>
        <dbReference type="ChEBI" id="CHEBI:30616"/>
    </ligand>
</feature>
<evidence type="ECO:0000259" key="10">
    <source>
        <dbReference type="PROSITE" id="PS50067"/>
    </source>
</evidence>
<dbReference type="InterPro" id="IPR027417">
    <property type="entry name" value="P-loop_NTPase"/>
</dbReference>
<dbReference type="PANTHER" id="PTHR47968:SF18">
    <property type="entry name" value="KINESIN-LIKE PROTEIN KIN-7F"/>
    <property type="match status" value="1"/>
</dbReference>
<dbReference type="InterPro" id="IPR021881">
    <property type="entry name" value="NACK_C"/>
</dbReference>
<dbReference type="GO" id="GO:0005874">
    <property type="term" value="C:microtubule"/>
    <property type="evidence" value="ECO:0007669"/>
    <property type="project" value="UniProtKB-KW"/>
</dbReference>
<dbReference type="SUPFAM" id="SSF52540">
    <property type="entry name" value="P-loop containing nucleoside triphosphate hydrolases"/>
    <property type="match status" value="1"/>
</dbReference>
<dbReference type="Pfam" id="PF00225">
    <property type="entry name" value="Kinesin"/>
    <property type="match status" value="1"/>
</dbReference>
<feature type="coiled-coil region" evidence="8">
    <location>
        <begin position="391"/>
        <end position="425"/>
    </location>
</feature>
<evidence type="ECO:0000256" key="7">
    <source>
        <dbReference type="RuleBase" id="RU000394"/>
    </source>
</evidence>
<feature type="compositionally biased region" description="Basic and acidic residues" evidence="9">
    <location>
        <begin position="603"/>
        <end position="616"/>
    </location>
</feature>
<dbReference type="GO" id="GO:0003777">
    <property type="term" value="F:microtubule motor activity"/>
    <property type="evidence" value="ECO:0007669"/>
    <property type="project" value="InterPro"/>
</dbReference>
<evidence type="ECO:0000256" key="4">
    <source>
        <dbReference type="ARBA" id="ARBA00022840"/>
    </source>
</evidence>